<sequence length="333" mass="36282">MKKLVSAVLAALMLAAVPACSAGDDTGGSNSVSGETGGKTAAKTPKENKLAELSPADARQQLMERGYTLDQNGFREAVDFLDPDAVALFVALGFDVNAMADALSYPVNRAGAYEESKLPGHLEANLADPAYRAILAILFQNGFSPMEPVRAEASTTSLFAESLRIGDEDFISFLRGFDADWVTKPGCYQHNPRCRNEGTLDGWLFYIPDREPSWDVDTALAAYARLTDLGMAQPVAGEDSDPYLMASLAFQKFLWARDNAEIDALWQQVGSPRIILPYGTDVEEEAKWADPERAMAASGARSRQRKYLLDKVFNCIADNGDDYWGCLESPPAK</sequence>
<evidence type="ECO:0000313" key="3">
    <source>
        <dbReference type="EMBL" id="KCZ86644.1"/>
    </source>
</evidence>
<dbReference type="STRING" id="1280952.HJA_14875"/>
<organism evidence="3 4">
    <name type="scientific">Hyphomonas jannaschiana VP2</name>
    <dbReference type="NCBI Taxonomy" id="1280952"/>
    <lineage>
        <taxon>Bacteria</taxon>
        <taxon>Pseudomonadati</taxon>
        <taxon>Pseudomonadota</taxon>
        <taxon>Alphaproteobacteria</taxon>
        <taxon>Hyphomonadales</taxon>
        <taxon>Hyphomonadaceae</taxon>
        <taxon>Hyphomonas</taxon>
    </lineage>
</organism>
<reference evidence="3 4" key="1">
    <citation type="journal article" date="2014" name="Antonie Van Leeuwenhoek">
        <title>Hyphomonas beringensis sp. nov. and Hyphomonas chukchiensis sp. nov., isolated from surface seawater of the Bering Sea and Chukchi Sea.</title>
        <authorList>
            <person name="Li C."/>
            <person name="Lai Q."/>
            <person name="Li G."/>
            <person name="Dong C."/>
            <person name="Wang J."/>
            <person name="Liao Y."/>
            <person name="Shao Z."/>
        </authorList>
    </citation>
    <scope>NUCLEOTIDE SEQUENCE [LARGE SCALE GENOMIC DNA]</scope>
    <source>
        <strain evidence="3 4">VP2</strain>
    </source>
</reference>
<evidence type="ECO:0000256" key="1">
    <source>
        <dbReference type="SAM" id="MobiDB-lite"/>
    </source>
</evidence>
<dbReference type="PATRIC" id="fig|1280952.3.peg.2975"/>
<dbReference type="RefSeq" id="WP_035583737.1">
    <property type="nucleotide sequence ID" value="NZ_ARYJ01000012.1"/>
</dbReference>
<keyword evidence="2" id="KW-0732">Signal</keyword>
<feature type="region of interest" description="Disordered" evidence="1">
    <location>
        <begin position="23"/>
        <end position="49"/>
    </location>
</feature>
<accession>A0A059F7S4</accession>
<keyword evidence="4" id="KW-1185">Reference proteome</keyword>
<feature type="signal peptide" evidence="2">
    <location>
        <begin position="1"/>
        <end position="21"/>
    </location>
</feature>
<dbReference type="OrthoDB" id="7627111at2"/>
<dbReference type="AlphaFoldDB" id="A0A059F7S4"/>
<dbReference type="Proteomes" id="UP000024816">
    <property type="component" value="Unassembled WGS sequence"/>
</dbReference>
<proteinExistence type="predicted"/>
<comment type="caution">
    <text evidence="3">The sequence shown here is derived from an EMBL/GenBank/DDBJ whole genome shotgun (WGS) entry which is preliminary data.</text>
</comment>
<dbReference type="EMBL" id="ARYJ01000012">
    <property type="protein sequence ID" value="KCZ86644.1"/>
    <property type="molecule type" value="Genomic_DNA"/>
</dbReference>
<evidence type="ECO:0008006" key="5">
    <source>
        <dbReference type="Google" id="ProtNLM"/>
    </source>
</evidence>
<gene>
    <name evidence="3" type="ORF">HJA_14875</name>
</gene>
<evidence type="ECO:0000256" key="2">
    <source>
        <dbReference type="SAM" id="SignalP"/>
    </source>
</evidence>
<protein>
    <recommendedName>
        <fullName evidence="5">Lipoprotein</fullName>
    </recommendedName>
</protein>
<feature type="chain" id="PRO_5001572605" description="Lipoprotein" evidence="2">
    <location>
        <begin position="22"/>
        <end position="333"/>
    </location>
</feature>
<evidence type="ECO:0000313" key="4">
    <source>
        <dbReference type="Proteomes" id="UP000024816"/>
    </source>
</evidence>
<name>A0A059F7S4_9PROT</name>